<evidence type="ECO:0000256" key="7">
    <source>
        <dbReference type="ARBA" id="ARBA00022553"/>
    </source>
</evidence>
<feature type="compositionally biased region" description="Low complexity" evidence="11">
    <location>
        <begin position="1163"/>
        <end position="1173"/>
    </location>
</feature>
<feature type="compositionally biased region" description="Polar residues" evidence="11">
    <location>
        <begin position="517"/>
        <end position="526"/>
    </location>
</feature>
<dbReference type="InterPro" id="IPR036291">
    <property type="entry name" value="NAD(P)-bd_dom_sf"/>
</dbReference>
<dbReference type="CDD" id="cd05254">
    <property type="entry name" value="dTDP_HR_like_SDR_e"/>
    <property type="match status" value="1"/>
</dbReference>
<feature type="compositionally biased region" description="Polar residues" evidence="11">
    <location>
        <begin position="495"/>
        <end position="504"/>
    </location>
</feature>
<comment type="similarity">
    <text evidence="4">Belongs to the sorting nexin family.</text>
</comment>
<sequence length="1337" mass="145228">MVKVLVTGASGLLGRAVLARCQKDGFVVKGLAFSRAGGDLEKIDLTDEAATEALVRSFQPDAIIHTAAERRPDVVENNPDASRALNVDVPAHLARLSAELDPVPLLINISTDYVFDGTKPPYHVDDAPNPLNAYGVSKLEGEMAVTKYGKPGSSTSVRVPVLYGRTAPGENDESAVNVLLDAVRPPSDPTKKKKMDAYAVRYPTNVEDVARVLADLVKTYTSSLTTEAPMNVPGILHFSATEAMSKYDMSMIFTRLTNALGGQASADHLEPEYEIDPLAATSRPRHCKLDVSVLKGLGVNTECVSFEDWWRGYIDELETLRREEEERKRIEEEARRKKQEEEEAERRRKEEEEAAERRRKEEEEAAARRKKEEEEEEAAELRKKEEEEAAQRRLKEEEAAAVERKRKEEEEAAAEAERQRQAAEDEARRQEEEADAAAAAAEERHLQQAREEEEARQPKETEVQAAATTQSSDSAMTTRSTESIPSLAKDGFPSQMISQPAESNSAEEEGRNRTARQDSNGSTGQYRVSAVASPDPSLSSLRPLRPTPPVTLTSREGSVLADEGDISSSSQNIETTPSDSAITALPPHSERGLPSRPDAEPQKSPSAQPGQRQQLPPDAPGFFPVSLALNQADAIGGVSAPLNLRADGRTGMGGDPSGNDADSDGYGEPSPRVTALHATDEIDGQDGGAAGGGGLGGESRNGLPGSGPAPSHFKAGYGEVPFAPGQRSRASGSQDASWAGEGQEQRAVTDAGSRSVSLAASAVPPKLQFEIRVGDPQKVGDPVTAHIVYTVRTKTTATFFRAQTFSVLRRYSDFRWLHAAMVANNPGTFVPPVPEKVKIGRFAPDLVEARRHGLETCINKIAAHPILQKDEDFKLFLESVNFNADVKLRDMRKGPVPTPEQRTYFGWQSSLNGPKFHETDDWFDHQKAYLDGLEGQLKQVVKAFSLLANQRRELAHAVSEYSLMLTNLSGSSLSRSMSTCFAGLGELEKRVQELNCVQSDADVRVIGSVIYEYERLVGSIRKAFATRVDAWIAWYKSDEETRKVQAKHEKFKKDHRGTGGSHMEHRLQLSLQDVADSESRALTLKRDFDAVTARCKEEMSRFEREKVEDVRRALVRWLDGLIERQEEVVREWELFSALLTRQTGVNPDPDAVLPPPPVPAAPAPAQAAITPPTDGAAAGSSEPEAPREGQNAAEEGASSGSAGVNAGEKEAPGNASAIVEPTIARAEVVDDTKDVDASEPAPVSDETKDIDVSEPAPAPTESKDIDSSEPSPAVIAAPEQEAEGEKATEGETIKEENDEKKAGEGAESQETTTTTVESVGDDTVDTDVSAEVKMQDE</sequence>
<protein>
    <recommendedName>
        <fullName evidence="12">PX domain-containing protein</fullName>
    </recommendedName>
</protein>
<feature type="domain" description="PX" evidence="12">
    <location>
        <begin position="767"/>
        <end position="883"/>
    </location>
</feature>
<dbReference type="SUPFAM" id="SSF51735">
    <property type="entry name" value="NAD(P)-binding Rossmann-fold domains"/>
    <property type="match status" value="1"/>
</dbReference>
<evidence type="ECO:0000256" key="9">
    <source>
        <dbReference type="ARBA" id="ARBA00023034"/>
    </source>
</evidence>
<name>A0A8X7NDN4_9BASI</name>
<evidence type="ECO:0000256" key="10">
    <source>
        <dbReference type="ARBA" id="ARBA00023136"/>
    </source>
</evidence>
<dbReference type="GO" id="GO:0035091">
    <property type="term" value="F:phosphatidylinositol binding"/>
    <property type="evidence" value="ECO:0007669"/>
    <property type="project" value="InterPro"/>
</dbReference>
<feature type="compositionally biased region" description="Basic and acidic residues" evidence="11">
    <location>
        <begin position="1283"/>
        <end position="1304"/>
    </location>
</feature>
<dbReference type="GO" id="GO:0042147">
    <property type="term" value="P:retrograde transport, endosome to Golgi"/>
    <property type="evidence" value="ECO:0007669"/>
    <property type="project" value="TreeGrafter"/>
</dbReference>
<dbReference type="FunFam" id="1.20.1270.60:FF:000022">
    <property type="entry name" value="Sorting nexin 3 protein"/>
    <property type="match status" value="1"/>
</dbReference>
<dbReference type="Pfam" id="PF09325">
    <property type="entry name" value="Vps5"/>
    <property type="match status" value="1"/>
</dbReference>
<dbReference type="Gene3D" id="3.40.50.720">
    <property type="entry name" value="NAD(P)-binding Rossmann-like Domain"/>
    <property type="match status" value="1"/>
</dbReference>
<dbReference type="CDD" id="cd06861">
    <property type="entry name" value="PX_Vps5p"/>
    <property type="match status" value="1"/>
</dbReference>
<keyword evidence="9" id="KW-0333">Golgi apparatus</keyword>
<dbReference type="FunFam" id="3.40.50.720:FF:000357">
    <property type="entry name" value="Methionine adenosyltransferase 2 subunit beta"/>
    <property type="match status" value="1"/>
</dbReference>
<dbReference type="InterPro" id="IPR036871">
    <property type="entry name" value="PX_dom_sf"/>
</dbReference>
<evidence type="ECO:0000256" key="1">
    <source>
        <dbReference type="ARBA" id="ARBA00004287"/>
    </source>
</evidence>
<keyword evidence="14" id="KW-1185">Reference proteome</keyword>
<feature type="compositionally biased region" description="Polar residues" evidence="11">
    <location>
        <begin position="566"/>
        <end position="581"/>
    </location>
</feature>
<reference evidence="13" key="1">
    <citation type="submission" date="2016-04" db="EMBL/GenBank/DDBJ databases">
        <authorList>
            <person name="Nguyen H.D."/>
            <person name="Samba Siva P."/>
            <person name="Cullis J."/>
            <person name="Levesque C.A."/>
            <person name="Hambleton S."/>
        </authorList>
    </citation>
    <scope>NUCLEOTIDE SEQUENCE</scope>
    <source>
        <strain evidence="13">DAOMC 236422</strain>
    </source>
</reference>
<feature type="compositionally biased region" description="Basic and acidic residues" evidence="11">
    <location>
        <begin position="441"/>
        <end position="462"/>
    </location>
</feature>
<dbReference type="PROSITE" id="PS50195">
    <property type="entry name" value="PX"/>
    <property type="match status" value="1"/>
</dbReference>
<dbReference type="GO" id="GO:0005829">
    <property type="term" value="C:cytosol"/>
    <property type="evidence" value="ECO:0007669"/>
    <property type="project" value="GOC"/>
</dbReference>
<dbReference type="EMBL" id="LWDG02000031">
    <property type="protein sequence ID" value="KAE8270977.1"/>
    <property type="molecule type" value="Genomic_DNA"/>
</dbReference>
<dbReference type="SUPFAM" id="SSF64268">
    <property type="entry name" value="PX domain"/>
    <property type="match status" value="1"/>
</dbReference>
<feature type="compositionally biased region" description="Basic and acidic residues" evidence="11">
    <location>
        <begin position="323"/>
        <end position="372"/>
    </location>
</feature>
<evidence type="ECO:0000256" key="5">
    <source>
        <dbReference type="ARBA" id="ARBA00022448"/>
    </source>
</evidence>
<dbReference type="Proteomes" id="UP000078113">
    <property type="component" value="Unassembled WGS sequence"/>
</dbReference>
<feature type="compositionally biased region" description="Low complexity" evidence="11">
    <location>
        <begin position="1305"/>
        <end position="1318"/>
    </location>
</feature>
<dbReference type="Pfam" id="PF00787">
    <property type="entry name" value="PX"/>
    <property type="match status" value="1"/>
</dbReference>
<dbReference type="InterPro" id="IPR037868">
    <property type="entry name" value="PX_Vps5"/>
</dbReference>
<feature type="compositionally biased region" description="Low complexity" evidence="11">
    <location>
        <begin position="1188"/>
        <end position="1206"/>
    </location>
</feature>
<evidence type="ECO:0000256" key="8">
    <source>
        <dbReference type="ARBA" id="ARBA00022927"/>
    </source>
</evidence>
<comment type="caution">
    <text evidence="13">The sequence shown here is derived from an EMBL/GenBank/DDBJ whole genome shotgun (WGS) entry which is preliminary data.</text>
</comment>
<dbReference type="GO" id="GO:0030904">
    <property type="term" value="C:retromer complex"/>
    <property type="evidence" value="ECO:0007669"/>
    <property type="project" value="UniProtKB-ARBA"/>
</dbReference>
<organism evidence="13 14">
    <name type="scientific">Tilletia walkeri</name>
    <dbReference type="NCBI Taxonomy" id="117179"/>
    <lineage>
        <taxon>Eukaryota</taxon>
        <taxon>Fungi</taxon>
        <taxon>Dikarya</taxon>
        <taxon>Basidiomycota</taxon>
        <taxon>Ustilaginomycotina</taxon>
        <taxon>Exobasidiomycetes</taxon>
        <taxon>Tilletiales</taxon>
        <taxon>Tilletiaceae</taxon>
        <taxon>Tilletia</taxon>
    </lineage>
</organism>
<evidence type="ECO:0000256" key="4">
    <source>
        <dbReference type="ARBA" id="ARBA00010883"/>
    </source>
</evidence>
<dbReference type="SMART" id="SM00312">
    <property type="entry name" value="PX"/>
    <property type="match status" value="1"/>
</dbReference>
<keyword evidence="7" id="KW-0597">Phosphoprotein</keyword>
<reference evidence="13" key="2">
    <citation type="journal article" date="2019" name="IMA Fungus">
        <title>Genome sequencing and comparison of five Tilletia species to identify candidate genes for the detection of regulated species infecting wheat.</title>
        <authorList>
            <person name="Nguyen H.D.T."/>
            <person name="Sultana T."/>
            <person name="Kesanakurti P."/>
            <person name="Hambleton S."/>
        </authorList>
    </citation>
    <scope>NUCLEOTIDE SEQUENCE</scope>
    <source>
        <strain evidence="13">DAOMC 236422</strain>
    </source>
</reference>
<dbReference type="GO" id="GO:0045053">
    <property type="term" value="P:protein retention in Golgi apparatus"/>
    <property type="evidence" value="ECO:0007669"/>
    <property type="project" value="TreeGrafter"/>
</dbReference>
<dbReference type="Gene3D" id="3.30.1520.10">
    <property type="entry name" value="Phox-like domain"/>
    <property type="match status" value="1"/>
</dbReference>
<feature type="compositionally biased region" description="Gly residues" evidence="11">
    <location>
        <begin position="685"/>
        <end position="699"/>
    </location>
</feature>
<dbReference type="InterPro" id="IPR029903">
    <property type="entry name" value="RmlD-like-bd"/>
</dbReference>
<dbReference type="InterPro" id="IPR027267">
    <property type="entry name" value="AH/BAR_dom_sf"/>
</dbReference>
<feature type="region of interest" description="Disordered" evidence="11">
    <location>
        <begin position="323"/>
        <end position="624"/>
    </location>
</feature>
<dbReference type="Gene3D" id="1.20.1270.60">
    <property type="entry name" value="Arfaptin homology (AH) domain/BAR domain"/>
    <property type="match status" value="1"/>
</dbReference>
<evidence type="ECO:0000256" key="2">
    <source>
        <dbReference type="ARBA" id="ARBA00004496"/>
    </source>
</evidence>
<dbReference type="InterPro" id="IPR015404">
    <property type="entry name" value="Vps5_C"/>
</dbReference>
<feature type="compositionally biased region" description="Low complexity" evidence="11">
    <location>
        <begin position="465"/>
        <end position="478"/>
    </location>
</feature>
<feature type="region of interest" description="Disordered" evidence="11">
    <location>
        <begin position="641"/>
        <end position="753"/>
    </location>
</feature>
<keyword evidence="6" id="KW-0963">Cytoplasm</keyword>
<dbReference type="GO" id="GO:0005768">
    <property type="term" value="C:endosome"/>
    <property type="evidence" value="ECO:0007669"/>
    <property type="project" value="TreeGrafter"/>
</dbReference>
<dbReference type="Pfam" id="PF04321">
    <property type="entry name" value="RmlD_sub_bind"/>
    <property type="match status" value="1"/>
</dbReference>
<dbReference type="InterPro" id="IPR001683">
    <property type="entry name" value="PX_dom"/>
</dbReference>
<dbReference type="PANTHER" id="PTHR10555">
    <property type="entry name" value="SORTING NEXIN"/>
    <property type="match status" value="1"/>
</dbReference>
<evidence type="ECO:0000256" key="3">
    <source>
        <dbReference type="ARBA" id="ARBA00004555"/>
    </source>
</evidence>
<feature type="compositionally biased region" description="Low complexity" evidence="11">
    <location>
        <begin position="533"/>
        <end position="555"/>
    </location>
</feature>
<dbReference type="PANTHER" id="PTHR10555:SF170">
    <property type="entry name" value="FI18122P1"/>
    <property type="match status" value="1"/>
</dbReference>
<feature type="compositionally biased region" description="Basic and acidic residues" evidence="11">
    <location>
        <begin position="379"/>
        <end position="431"/>
    </location>
</feature>
<dbReference type="GO" id="GO:0015031">
    <property type="term" value="P:protein transport"/>
    <property type="evidence" value="ECO:0007669"/>
    <property type="project" value="UniProtKB-KW"/>
</dbReference>
<feature type="compositionally biased region" description="Pro residues" evidence="11">
    <location>
        <begin position="1152"/>
        <end position="1162"/>
    </location>
</feature>
<keyword evidence="10" id="KW-0472">Membrane</keyword>
<dbReference type="GO" id="GO:0005794">
    <property type="term" value="C:Golgi apparatus"/>
    <property type="evidence" value="ECO:0007669"/>
    <property type="project" value="UniProtKB-SubCell"/>
</dbReference>
<evidence type="ECO:0000256" key="11">
    <source>
        <dbReference type="SAM" id="MobiDB-lite"/>
    </source>
</evidence>
<feature type="compositionally biased region" description="Basic and acidic residues" evidence="11">
    <location>
        <begin position="1227"/>
        <end position="1236"/>
    </location>
</feature>
<accession>A0A8X7NDN4</accession>
<keyword evidence="5" id="KW-0813">Transport</keyword>
<evidence type="ECO:0000313" key="14">
    <source>
        <dbReference type="Proteomes" id="UP000078113"/>
    </source>
</evidence>
<proteinExistence type="inferred from homology"/>
<keyword evidence="8" id="KW-0653">Protein transport</keyword>
<feature type="region of interest" description="Disordered" evidence="11">
    <location>
        <begin position="1146"/>
        <end position="1337"/>
    </location>
</feature>
<evidence type="ECO:0000259" key="12">
    <source>
        <dbReference type="PROSITE" id="PS50195"/>
    </source>
</evidence>
<gene>
    <name evidence="13" type="ORF">A4X09_0g1361</name>
</gene>
<evidence type="ECO:0000313" key="13">
    <source>
        <dbReference type="EMBL" id="KAE8270977.1"/>
    </source>
</evidence>
<evidence type="ECO:0000256" key="6">
    <source>
        <dbReference type="ARBA" id="ARBA00022490"/>
    </source>
</evidence>
<feature type="compositionally biased region" description="Basic and acidic residues" evidence="11">
    <location>
        <begin position="588"/>
        <end position="601"/>
    </location>
</feature>
<feature type="compositionally biased region" description="Polar residues" evidence="11">
    <location>
        <begin position="603"/>
        <end position="614"/>
    </location>
</feature>
<comment type="subcellular location">
    <subcellularLocation>
        <location evidence="2">Cytoplasm</location>
    </subcellularLocation>
    <subcellularLocation>
        <location evidence="3">Golgi apparatus</location>
    </subcellularLocation>
    <subcellularLocation>
        <location evidence="1">Membrane</location>
        <topology evidence="1">Peripheral membrane protein</topology>
        <orientation evidence="1">Cytoplasmic side</orientation>
    </subcellularLocation>
</comment>